<dbReference type="EMBL" id="VSSQ01065267">
    <property type="protein sequence ID" value="MPN18017.1"/>
    <property type="molecule type" value="Genomic_DNA"/>
</dbReference>
<reference evidence="1" key="1">
    <citation type="submission" date="2019-08" db="EMBL/GenBank/DDBJ databases">
        <authorList>
            <person name="Kucharzyk K."/>
            <person name="Murdoch R.W."/>
            <person name="Higgins S."/>
            <person name="Loffler F."/>
        </authorList>
    </citation>
    <scope>NUCLEOTIDE SEQUENCE</scope>
</reference>
<protein>
    <submittedName>
        <fullName evidence="1">Uncharacterized protein</fullName>
    </submittedName>
</protein>
<evidence type="ECO:0000313" key="1">
    <source>
        <dbReference type="EMBL" id="MPN18017.1"/>
    </source>
</evidence>
<organism evidence="1">
    <name type="scientific">bioreactor metagenome</name>
    <dbReference type="NCBI Taxonomy" id="1076179"/>
    <lineage>
        <taxon>unclassified sequences</taxon>
        <taxon>metagenomes</taxon>
        <taxon>ecological metagenomes</taxon>
    </lineage>
</organism>
<proteinExistence type="predicted"/>
<name>A0A645FU52_9ZZZZ</name>
<sequence>MDTNINYSYVKKFKDSIRAYISFKTIDFWYNIWNYSRNDTTDDWTWKNIKYGSTAIHILFYSIRYNYYVYDCCNEYEENLY</sequence>
<dbReference type="AlphaFoldDB" id="A0A645FU52"/>
<gene>
    <name evidence="1" type="ORF">SDC9_165375</name>
</gene>
<comment type="caution">
    <text evidence="1">The sequence shown here is derived from an EMBL/GenBank/DDBJ whole genome shotgun (WGS) entry which is preliminary data.</text>
</comment>
<accession>A0A645FU52</accession>